<dbReference type="Gene3D" id="3.40.50.1360">
    <property type="match status" value="1"/>
</dbReference>
<reference evidence="9" key="1">
    <citation type="submission" date="2020-02" db="EMBL/GenBank/DDBJ databases">
        <authorList>
            <person name="Meier V. D."/>
        </authorList>
    </citation>
    <scope>NUCLEOTIDE SEQUENCE</scope>
    <source>
        <strain evidence="9">AVDCRST_MAG86</strain>
    </source>
</reference>
<dbReference type="InterPro" id="IPR037171">
    <property type="entry name" value="NagB/RpiA_transferase-like"/>
</dbReference>
<dbReference type="SUPFAM" id="SSF100950">
    <property type="entry name" value="NagB/RpiA/CoA transferase-like"/>
    <property type="match status" value="1"/>
</dbReference>
<organism evidence="9">
    <name type="scientific">uncultured Truepera sp</name>
    <dbReference type="NCBI Taxonomy" id="543023"/>
    <lineage>
        <taxon>Bacteria</taxon>
        <taxon>Thermotogati</taxon>
        <taxon>Deinococcota</taxon>
        <taxon>Deinococci</taxon>
        <taxon>Trueperales</taxon>
        <taxon>Trueperaceae</taxon>
        <taxon>Truepera</taxon>
        <taxon>environmental samples</taxon>
    </lineage>
</organism>
<dbReference type="InterPro" id="IPR039104">
    <property type="entry name" value="6PGL"/>
</dbReference>
<feature type="domain" description="Glucosamine/galactosamine-6-phosphate isomerase" evidence="8">
    <location>
        <begin position="5"/>
        <end position="222"/>
    </location>
</feature>
<dbReference type="PANTHER" id="PTHR11054:SF0">
    <property type="entry name" value="6-PHOSPHOGLUCONOLACTONASE"/>
    <property type="match status" value="1"/>
</dbReference>
<evidence type="ECO:0000256" key="2">
    <source>
        <dbReference type="ARBA" id="ARBA00002681"/>
    </source>
</evidence>
<dbReference type="UniPathway" id="UPA00115">
    <property type="reaction ID" value="UER00409"/>
</dbReference>
<evidence type="ECO:0000256" key="4">
    <source>
        <dbReference type="ARBA" id="ARBA00010662"/>
    </source>
</evidence>
<evidence type="ECO:0000259" key="8">
    <source>
        <dbReference type="Pfam" id="PF01182"/>
    </source>
</evidence>
<dbReference type="NCBIfam" id="TIGR01198">
    <property type="entry name" value="pgl"/>
    <property type="match status" value="1"/>
</dbReference>
<dbReference type="InterPro" id="IPR006148">
    <property type="entry name" value="Glc/Gal-6P_isomerase"/>
</dbReference>
<evidence type="ECO:0000313" key="9">
    <source>
        <dbReference type="EMBL" id="CAA9564300.1"/>
    </source>
</evidence>
<comment type="catalytic activity">
    <reaction evidence="1 7">
        <text>6-phospho-D-glucono-1,5-lactone + H2O = 6-phospho-D-gluconate + H(+)</text>
        <dbReference type="Rhea" id="RHEA:12556"/>
        <dbReference type="ChEBI" id="CHEBI:15377"/>
        <dbReference type="ChEBI" id="CHEBI:15378"/>
        <dbReference type="ChEBI" id="CHEBI:57955"/>
        <dbReference type="ChEBI" id="CHEBI:58759"/>
        <dbReference type="EC" id="3.1.1.31"/>
    </reaction>
</comment>
<comment type="pathway">
    <text evidence="3 7">Carbohydrate degradation; pentose phosphate pathway; D-ribulose 5-phosphate from D-glucose 6-phosphate (oxidative stage): step 2/3.</text>
</comment>
<evidence type="ECO:0000256" key="7">
    <source>
        <dbReference type="RuleBase" id="RU365095"/>
    </source>
</evidence>
<comment type="function">
    <text evidence="2 7">Hydrolysis of 6-phosphogluconolactone to 6-phosphogluconate.</text>
</comment>
<proteinExistence type="inferred from homology"/>
<gene>
    <name evidence="7" type="primary">pgl</name>
    <name evidence="9" type="ORF">AVDCRST_MAG86-902</name>
</gene>
<dbReference type="CDD" id="cd01400">
    <property type="entry name" value="6PGL"/>
    <property type="match status" value="1"/>
</dbReference>
<sequence length="228" mass="24798">MIKTVDNVAEAAGALLLEKAEESIRERGRFVVVLSGGSTPLKMYAWLIEGHADAPFWEHTHVFWGDERFVPHEHPDSNYGAAKRALLDALPIPSEQVYPWLYGAGDPEGAAHTYADTLQQTLADAPFDLTFLGLGDDAHTASLFPGTGAVFDEGLTTVVRPPGKGTRLSLTARRLSRSRTIAFLVQGEGKRDALSATLSPTETPDFDRTPARAISAQEELVWLTDVTL</sequence>
<dbReference type="GO" id="GO:0006098">
    <property type="term" value="P:pentose-phosphate shunt"/>
    <property type="evidence" value="ECO:0007669"/>
    <property type="project" value="UniProtKB-UniPathway"/>
</dbReference>
<evidence type="ECO:0000256" key="3">
    <source>
        <dbReference type="ARBA" id="ARBA00004961"/>
    </source>
</evidence>
<dbReference type="AlphaFoldDB" id="A0A6J4V0C5"/>
<dbReference type="PANTHER" id="PTHR11054">
    <property type="entry name" value="6-PHOSPHOGLUCONOLACTONASE"/>
    <property type="match status" value="1"/>
</dbReference>
<evidence type="ECO:0000256" key="1">
    <source>
        <dbReference type="ARBA" id="ARBA00000832"/>
    </source>
</evidence>
<dbReference type="GO" id="GO:0005975">
    <property type="term" value="P:carbohydrate metabolic process"/>
    <property type="evidence" value="ECO:0007669"/>
    <property type="project" value="UniProtKB-UniRule"/>
</dbReference>
<comment type="similarity">
    <text evidence="4 7">Belongs to the glucosamine/galactosamine-6-phosphate isomerase family. 6-phosphogluconolactonase subfamily.</text>
</comment>
<dbReference type="InterPro" id="IPR005900">
    <property type="entry name" value="6-phosphogluconolactonase_DevB"/>
</dbReference>
<dbReference type="EMBL" id="CADCWP010000064">
    <property type="protein sequence ID" value="CAA9564300.1"/>
    <property type="molecule type" value="Genomic_DNA"/>
</dbReference>
<dbReference type="GO" id="GO:0017057">
    <property type="term" value="F:6-phosphogluconolactonase activity"/>
    <property type="evidence" value="ECO:0007669"/>
    <property type="project" value="UniProtKB-UniRule"/>
</dbReference>
<name>A0A6J4V0C5_9DEIN</name>
<accession>A0A6J4V0C5</accession>
<dbReference type="EC" id="3.1.1.31" evidence="5 7"/>
<keyword evidence="7 9" id="KW-0378">Hydrolase</keyword>
<evidence type="ECO:0000256" key="5">
    <source>
        <dbReference type="ARBA" id="ARBA00013198"/>
    </source>
</evidence>
<evidence type="ECO:0000256" key="6">
    <source>
        <dbReference type="ARBA" id="ARBA00020337"/>
    </source>
</evidence>
<dbReference type="Pfam" id="PF01182">
    <property type="entry name" value="Glucosamine_iso"/>
    <property type="match status" value="1"/>
</dbReference>
<protein>
    <recommendedName>
        <fullName evidence="6 7">6-phosphogluconolactonase</fullName>
        <shortName evidence="7">6PGL</shortName>
        <ecNumber evidence="5 7">3.1.1.31</ecNumber>
    </recommendedName>
</protein>